<evidence type="ECO:0000256" key="4">
    <source>
        <dbReference type="ARBA" id="ARBA00023163"/>
    </source>
</evidence>
<keyword evidence="1" id="KW-0678">Repressor</keyword>
<evidence type="ECO:0000259" key="6">
    <source>
        <dbReference type="PROSITE" id="PS50977"/>
    </source>
</evidence>
<dbReference type="InterPro" id="IPR041490">
    <property type="entry name" value="KstR2_TetR_C"/>
</dbReference>
<keyword evidence="8" id="KW-1185">Reference proteome</keyword>
<comment type="caution">
    <text evidence="7">The sequence shown here is derived from an EMBL/GenBank/DDBJ whole genome shotgun (WGS) entry which is preliminary data.</text>
</comment>
<dbReference type="InterPro" id="IPR036271">
    <property type="entry name" value="Tet_transcr_reg_TetR-rel_C_sf"/>
</dbReference>
<evidence type="ECO:0000313" key="7">
    <source>
        <dbReference type="EMBL" id="MDZ5493440.1"/>
    </source>
</evidence>
<dbReference type="InterPro" id="IPR050109">
    <property type="entry name" value="HTH-type_TetR-like_transc_reg"/>
</dbReference>
<sequence>MIDDDPLARPHAGPGQREILEAAAIAFTRSGYAATTIDDIAREMGATKGRVYHYYRAKADVFLDVVISGMDEMIAGIQPIAADESLPVETRLWRMVHHHAGLMMTRNSFQRVAVQAVEMHRLREQPAQQKALDKVVAMRDQYEQLFADVIDEGRRGGVFREVDSRLATKPALGALNWISLWYDPQRGDYNTRQRVANEYADFIIGGLRRSPA</sequence>
<dbReference type="InterPro" id="IPR001647">
    <property type="entry name" value="HTH_TetR"/>
</dbReference>
<dbReference type="SUPFAM" id="SSF48498">
    <property type="entry name" value="Tetracyclin repressor-like, C-terminal domain"/>
    <property type="match status" value="1"/>
</dbReference>
<dbReference type="EMBL" id="JAXOTQ010000046">
    <property type="protein sequence ID" value="MDZ5493440.1"/>
    <property type="molecule type" value="Genomic_DNA"/>
</dbReference>
<keyword evidence="3 5" id="KW-0238">DNA-binding</keyword>
<dbReference type="InterPro" id="IPR009057">
    <property type="entry name" value="Homeodomain-like_sf"/>
</dbReference>
<keyword evidence="2" id="KW-0805">Transcription regulation</keyword>
<dbReference type="Pfam" id="PF00440">
    <property type="entry name" value="TetR_N"/>
    <property type="match status" value="1"/>
</dbReference>
<dbReference type="Gene3D" id="1.10.357.10">
    <property type="entry name" value="Tetracycline Repressor, domain 2"/>
    <property type="match status" value="1"/>
</dbReference>
<dbReference type="RefSeq" id="WP_322443032.1">
    <property type="nucleotide sequence ID" value="NZ_JAXOTQ010000046.1"/>
</dbReference>
<feature type="domain" description="HTH tetR-type" evidence="6">
    <location>
        <begin position="13"/>
        <end position="73"/>
    </location>
</feature>
<evidence type="ECO:0000256" key="2">
    <source>
        <dbReference type="ARBA" id="ARBA00023015"/>
    </source>
</evidence>
<proteinExistence type="predicted"/>
<dbReference type="PANTHER" id="PTHR30055:SF175">
    <property type="entry name" value="HTH-TYPE TRANSCRIPTIONAL REPRESSOR KSTR2"/>
    <property type="match status" value="1"/>
</dbReference>
<dbReference type="PROSITE" id="PS50977">
    <property type="entry name" value="HTH_TETR_2"/>
    <property type="match status" value="1"/>
</dbReference>
<gene>
    <name evidence="7" type="ORF">U2F25_28920</name>
</gene>
<dbReference type="Pfam" id="PF17932">
    <property type="entry name" value="TetR_C_24"/>
    <property type="match status" value="1"/>
</dbReference>
<protein>
    <submittedName>
        <fullName evidence="7">TetR/AcrR family transcriptional regulator</fullName>
    </submittedName>
</protein>
<dbReference type="Gene3D" id="1.10.10.60">
    <property type="entry name" value="Homeodomain-like"/>
    <property type="match status" value="1"/>
</dbReference>
<dbReference type="Proteomes" id="UP001290101">
    <property type="component" value="Unassembled WGS sequence"/>
</dbReference>
<accession>A0ABU5JLE2</accession>
<feature type="DNA-binding region" description="H-T-H motif" evidence="5">
    <location>
        <begin position="36"/>
        <end position="55"/>
    </location>
</feature>
<dbReference type="PRINTS" id="PR00455">
    <property type="entry name" value="HTHTETR"/>
</dbReference>
<evidence type="ECO:0000256" key="1">
    <source>
        <dbReference type="ARBA" id="ARBA00022491"/>
    </source>
</evidence>
<organism evidence="7 8">
    <name type="scientific">Micromonospora sicca</name>
    <dbReference type="NCBI Taxonomy" id="2202420"/>
    <lineage>
        <taxon>Bacteria</taxon>
        <taxon>Bacillati</taxon>
        <taxon>Actinomycetota</taxon>
        <taxon>Actinomycetes</taxon>
        <taxon>Micromonosporales</taxon>
        <taxon>Micromonosporaceae</taxon>
        <taxon>Micromonospora</taxon>
    </lineage>
</organism>
<evidence type="ECO:0000256" key="5">
    <source>
        <dbReference type="PROSITE-ProRule" id="PRU00335"/>
    </source>
</evidence>
<evidence type="ECO:0000313" key="8">
    <source>
        <dbReference type="Proteomes" id="UP001290101"/>
    </source>
</evidence>
<dbReference type="SUPFAM" id="SSF46689">
    <property type="entry name" value="Homeodomain-like"/>
    <property type="match status" value="1"/>
</dbReference>
<keyword evidence="4" id="KW-0804">Transcription</keyword>
<name>A0ABU5JLE2_9ACTN</name>
<evidence type="ECO:0000256" key="3">
    <source>
        <dbReference type="ARBA" id="ARBA00023125"/>
    </source>
</evidence>
<reference evidence="7 8" key="1">
    <citation type="submission" date="2023-12" db="EMBL/GenBank/DDBJ databases">
        <title>Micromonospora sp. nov., isolated from Atacama Desert.</title>
        <authorList>
            <person name="Carro L."/>
            <person name="Golinska P."/>
            <person name="Klenk H.-P."/>
            <person name="Goodfellow M."/>
        </authorList>
    </citation>
    <scope>NUCLEOTIDE SEQUENCE [LARGE SCALE GENOMIC DNA]</scope>
    <source>
        <strain evidence="7 8">4G53</strain>
    </source>
</reference>
<dbReference type="PANTHER" id="PTHR30055">
    <property type="entry name" value="HTH-TYPE TRANSCRIPTIONAL REGULATOR RUTR"/>
    <property type="match status" value="1"/>
</dbReference>